<dbReference type="AlphaFoldDB" id="A0A6N2XMW2"/>
<dbReference type="GeneID" id="23112688"/>
<evidence type="ECO:0000256" key="1">
    <source>
        <dbReference type="SAM" id="MobiDB-lite"/>
    </source>
</evidence>
<sequence length="465" mass="51634">MKRWIAAGILILAMTGCSRYEPAKEMTRAQEESVQSEASGAQNGQETQEAEAADSQVITISTYPPRNPVKVKGIYVSAYVAGTGDMMDKIIEEIDRTELNAVVIDVKDDQGRITYAMDSPTVNEIGACQVFIQDMPALMAKLKEHGIYTIARVVAFRDPYLAEQKPEWSLHVGDGKIYRDNKGLAWVNPYKKEVWDYLIEVGKKAGEAGFDEIQFDYIRFAVDRTMNDVVFDDADTQGRNKTQAITEFVGYAHDELAKEGLFVSADVFGTIMRSEEDAAAVGQEYEDMAEQLDYICPMIYPSHYGPGNFGIEYPDTQPYDTILNALNGSRELLAASAKEDAPQAVVRPWLQDFTASYLEHYIKYGDEQVRQQIQAVYDAGYDQWILWDAGVSYHYGGLLTPEEAEEEDQRISQSRAALETEGDAAEKVPAESVPAETVPPENAPAETFPPENVPPETVPPAGAAR</sequence>
<name>A0A6N2XMW2_9FIRM</name>
<dbReference type="SUPFAM" id="SSF51445">
    <property type="entry name" value="(Trans)glycosidases"/>
    <property type="match status" value="1"/>
</dbReference>
<dbReference type="Gene3D" id="3.20.20.80">
    <property type="entry name" value="Glycosidases"/>
    <property type="match status" value="1"/>
</dbReference>
<feature type="compositionally biased region" description="Polar residues" evidence="1">
    <location>
        <begin position="32"/>
        <end position="47"/>
    </location>
</feature>
<feature type="region of interest" description="Disordered" evidence="1">
    <location>
        <begin position="402"/>
        <end position="465"/>
    </location>
</feature>
<dbReference type="PROSITE" id="PS51257">
    <property type="entry name" value="PROKAR_LIPOPROTEIN"/>
    <property type="match status" value="1"/>
</dbReference>
<evidence type="ECO:0000313" key="3">
    <source>
        <dbReference type="EMBL" id="VYT55749.1"/>
    </source>
</evidence>
<protein>
    <recommendedName>
        <fullName evidence="2">DUF4015 domain-containing protein</fullName>
    </recommendedName>
</protein>
<organism evidence="3">
    <name type="scientific">Enterocloster bolteae</name>
    <dbReference type="NCBI Taxonomy" id="208479"/>
    <lineage>
        <taxon>Bacteria</taxon>
        <taxon>Bacillati</taxon>
        <taxon>Bacillota</taxon>
        <taxon>Clostridia</taxon>
        <taxon>Lachnospirales</taxon>
        <taxon>Lachnospiraceae</taxon>
        <taxon>Enterocloster</taxon>
    </lineage>
</organism>
<dbReference type="InterPro" id="IPR017853">
    <property type="entry name" value="GH"/>
</dbReference>
<feature type="domain" description="DUF4015" evidence="2">
    <location>
        <begin position="73"/>
        <end position="393"/>
    </location>
</feature>
<dbReference type="InterPro" id="IPR025275">
    <property type="entry name" value="DUF4015"/>
</dbReference>
<accession>A0A6N2XMW2</accession>
<reference evidence="3" key="1">
    <citation type="submission" date="2019-11" db="EMBL/GenBank/DDBJ databases">
        <authorList>
            <person name="Feng L."/>
        </authorList>
    </citation>
    <scope>NUCLEOTIDE SEQUENCE</scope>
    <source>
        <strain evidence="3">CbolteaeLFYP116</strain>
    </source>
</reference>
<evidence type="ECO:0000259" key="2">
    <source>
        <dbReference type="Pfam" id="PF13200"/>
    </source>
</evidence>
<proteinExistence type="predicted"/>
<gene>
    <name evidence="3" type="ORF">CBLFYP116_05242</name>
</gene>
<feature type="region of interest" description="Disordered" evidence="1">
    <location>
        <begin position="24"/>
        <end position="53"/>
    </location>
</feature>
<dbReference type="EMBL" id="CACRTF010000020">
    <property type="protein sequence ID" value="VYT55749.1"/>
    <property type="molecule type" value="Genomic_DNA"/>
</dbReference>
<dbReference type="Pfam" id="PF13200">
    <property type="entry name" value="DUF4015"/>
    <property type="match status" value="1"/>
</dbReference>
<dbReference type="RefSeq" id="WP_002574946.1">
    <property type="nucleotide sequence ID" value="NZ_BAABZS010000001.1"/>
</dbReference>